<dbReference type="PANTHER" id="PTHR43335">
    <property type="entry name" value="ABC TRANSPORTER, ATP-BINDING PROTEIN"/>
    <property type="match status" value="1"/>
</dbReference>
<dbReference type="OrthoDB" id="9804819at2"/>
<evidence type="ECO:0000256" key="1">
    <source>
        <dbReference type="ARBA" id="ARBA00005417"/>
    </source>
</evidence>
<dbReference type="PROSITE" id="PS50893">
    <property type="entry name" value="ABC_TRANSPORTER_2"/>
    <property type="match status" value="1"/>
</dbReference>
<dbReference type="EMBL" id="MWWY01000047">
    <property type="protein sequence ID" value="OZG62148.1"/>
    <property type="molecule type" value="Genomic_DNA"/>
</dbReference>
<evidence type="ECO:0000256" key="3">
    <source>
        <dbReference type="ARBA" id="ARBA00022741"/>
    </source>
</evidence>
<keyword evidence="7" id="KW-1185">Reference proteome</keyword>
<dbReference type="InterPro" id="IPR003593">
    <property type="entry name" value="AAA+_ATPase"/>
</dbReference>
<keyword evidence="4" id="KW-0067">ATP-binding</keyword>
<dbReference type="InterPro" id="IPR027417">
    <property type="entry name" value="P-loop_NTPase"/>
</dbReference>
<evidence type="ECO:0000259" key="5">
    <source>
        <dbReference type="PROSITE" id="PS50893"/>
    </source>
</evidence>
<reference evidence="6 7" key="1">
    <citation type="journal article" date="2017" name="BMC Genomics">
        <title>Comparative genomic and phylogenomic analyses of the Bifidobacteriaceae family.</title>
        <authorList>
            <person name="Lugli G.A."/>
            <person name="Milani C."/>
            <person name="Turroni F."/>
            <person name="Duranti S."/>
            <person name="Mancabelli L."/>
            <person name="Mangifesta M."/>
            <person name="Ferrario C."/>
            <person name="Modesto M."/>
            <person name="Mattarelli P."/>
            <person name="Jiri K."/>
            <person name="van Sinderen D."/>
            <person name="Ventura M."/>
        </authorList>
    </citation>
    <scope>NUCLEOTIDE SEQUENCE [LARGE SCALE GENOMIC DNA]</scope>
    <source>
        <strain evidence="6 7">DSM 100202</strain>
    </source>
</reference>
<dbReference type="InterPro" id="IPR003439">
    <property type="entry name" value="ABC_transporter-like_ATP-bd"/>
</dbReference>
<dbReference type="InterPro" id="IPR017871">
    <property type="entry name" value="ABC_transporter-like_CS"/>
</dbReference>
<proteinExistence type="inferred from homology"/>
<name>A0A261FSU6_9BIFI</name>
<feature type="domain" description="ABC transporter" evidence="5">
    <location>
        <begin position="4"/>
        <end position="240"/>
    </location>
</feature>
<sequence length="320" mass="34500">MDAIRIRALSKQYGSKRAVDNLTMSVPQGAIYGFVGKNGAGKSTVLKMVAGLVTPTNGEITLFDRRDHAATNGEHTVSSFTVQRVGALIENPGLLPHMSAFDNLMAQALAIGVANPKTVCHELLAQVGLDNTGRKAVSGFSLGMKQRLGIALALVGNPDLLLLDEPLNGLDPEVARTMRNYLVQLNQQRGITIVVSSHVLDQLERMCTHYGVIARGRMVRELTAEQVQTECGDSLTVRTADTATALAILEERLHINPADPVRFAAEPDGSITVSGGFDAAEVSRLLHETNQTVLELSTKSHDMEDFFVTLMDDARTEGGR</sequence>
<dbReference type="PROSITE" id="PS00211">
    <property type="entry name" value="ABC_TRANSPORTER_1"/>
    <property type="match status" value="1"/>
</dbReference>
<dbReference type="SMART" id="SM00382">
    <property type="entry name" value="AAA"/>
    <property type="match status" value="1"/>
</dbReference>
<dbReference type="RefSeq" id="WP_094730654.1">
    <property type="nucleotide sequence ID" value="NZ_MWWY01000047.1"/>
</dbReference>
<evidence type="ECO:0000256" key="2">
    <source>
        <dbReference type="ARBA" id="ARBA00022448"/>
    </source>
</evidence>
<dbReference type="PANTHER" id="PTHR43335:SF8">
    <property type="entry name" value="ABC TRANSPORTER, ATP-BINDING PROTEIN"/>
    <property type="match status" value="1"/>
</dbReference>
<evidence type="ECO:0000313" key="6">
    <source>
        <dbReference type="EMBL" id="OZG62148.1"/>
    </source>
</evidence>
<dbReference type="SUPFAM" id="SSF52540">
    <property type="entry name" value="P-loop containing nucleoside triphosphate hydrolases"/>
    <property type="match status" value="1"/>
</dbReference>
<evidence type="ECO:0000313" key="7">
    <source>
        <dbReference type="Proteomes" id="UP000216074"/>
    </source>
</evidence>
<dbReference type="GO" id="GO:0005524">
    <property type="term" value="F:ATP binding"/>
    <property type="evidence" value="ECO:0007669"/>
    <property type="project" value="UniProtKB-KW"/>
</dbReference>
<protein>
    <submittedName>
        <fullName evidence="6">ABC transporter</fullName>
    </submittedName>
</protein>
<evidence type="ECO:0000256" key="4">
    <source>
        <dbReference type="ARBA" id="ARBA00022840"/>
    </source>
</evidence>
<keyword evidence="2" id="KW-0813">Transport</keyword>
<dbReference type="GO" id="GO:0016887">
    <property type="term" value="F:ATP hydrolysis activity"/>
    <property type="evidence" value="ECO:0007669"/>
    <property type="project" value="InterPro"/>
</dbReference>
<keyword evidence="3" id="KW-0547">Nucleotide-binding</keyword>
<comment type="similarity">
    <text evidence="1">Belongs to the ABC transporter superfamily.</text>
</comment>
<dbReference type="AlphaFoldDB" id="A0A261FSU6"/>
<gene>
    <name evidence="6" type="ORF">BHAP_2131</name>
</gene>
<dbReference type="Gene3D" id="3.40.50.300">
    <property type="entry name" value="P-loop containing nucleotide triphosphate hydrolases"/>
    <property type="match status" value="1"/>
</dbReference>
<dbReference type="Proteomes" id="UP000216074">
    <property type="component" value="Unassembled WGS sequence"/>
</dbReference>
<dbReference type="Pfam" id="PF00005">
    <property type="entry name" value="ABC_tran"/>
    <property type="match status" value="1"/>
</dbReference>
<organism evidence="6 7">
    <name type="scientific">Bifidobacterium hapali</name>
    <dbReference type="NCBI Taxonomy" id="1630172"/>
    <lineage>
        <taxon>Bacteria</taxon>
        <taxon>Bacillati</taxon>
        <taxon>Actinomycetota</taxon>
        <taxon>Actinomycetes</taxon>
        <taxon>Bifidobacteriales</taxon>
        <taxon>Bifidobacteriaceae</taxon>
        <taxon>Bifidobacterium</taxon>
    </lineage>
</organism>
<comment type="caution">
    <text evidence="6">The sequence shown here is derived from an EMBL/GenBank/DDBJ whole genome shotgun (WGS) entry which is preliminary data.</text>
</comment>
<accession>A0A261FSU6</accession>